<organism evidence="9 10">
    <name type="scientific">Streptomyces sindenensis</name>
    <dbReference type="NCBI Taxonomy" id="67363"/>
    <lineage>
        <taxon>Bacteria</taxon>
        <taxon>Bacillati</taxon>
        <taxon>Actinomycetota</taxon>
        <taxon>Actinomycetes</taxon>
        <taxon>Kitasatosporales</taxon>
        <taxon>Streptomycetaceae</taxon>
        <taxon>Streptomyces</taxon>
    </lineage>
</organism>
<feature type="transmembrane region" description="Helical" evidence="8">
    <location>
        <begin position="351"/>
        <end position="372"/>
    </location>
</feature>
<evidence type="ECO:0000256" key="5">
    <source>
        <dbReference type="ARBA" id="ARBA00022989"/>
    </source>
</evidence>
<dbReference type="EMBL" id="JBHXOF010000001">
    <property type="protein sequence ID" value="MFD4211535.1"/>
    <property type="molecule type" value="Genomic_DNA"/>
</dbReference>
<evidence type="ECO:0000256" key="8">
    <source>
        <dbReference type="SAM" id="Phobius"/>
    </source>
</evidence>
<evidence type="ECO:0000256" key="7">
    <source>
        <dbReference type="ARBA" id="ARBA00023136"/>
    </source>
</evidence>
<feature type="transmembrane region" description="Helical" evidence="8">
    <location>
        <begin position="160"/>
        <end position="180"/>
    </location>
</feature>
<dbReference type="PANTHER" id="PTHR32024">
    <property type="entry name" value="TRK SYSTEM POTASSIUM UPTAKE PROTEIN TRKG-RELATED"/>
    <property type="match status" value="1"/>
</dbReference>
<evidence type="ECO:0000256" key="3">
    <source>
        <dbReference type="ARBA" id="ARBA00022475"/>
    </source>
</evidence>
<feature type="transmembrane region" description="Helical" evidence="8">
    <location>
        <begin position="75"/>
        <end position="99"/>
    </location>
</feature>
<protein>
    <submittedName>
        <fullName evidence="9">TrkH family potassium uptake protein</fullName>
    </submittedName>
</protein>
<feature type="transmembrane region" description="Helical" evidence="8">
    <location>
        <begin position="12"/>
        <end position="32"/>
    </location>
</feature>
<evidence type="ECO:0000256" key="1">
    <source>
        <dbReference type="ARBA" id="ARBA00004651"/>
    </source>
</evidence>
<name>A0ABW6EBV1_9ACTN</name>
<dbReference type="Proteomes" id="UP001598251">
    <property type="component" value="Unassembled WGS sequence"/>
</dbReference>
<feature type="transmembrane region" description="Helical" evidence="8">
    <location>
        <begin position="231"/>
        <end position="249"/>
    </location>
</feature>
<comment type="caution">
    <text evidence="9">The sequence shown here is derived from an EMBL/GenBank/DDBJ whole genome shotgun (WGS) entry which is preliminary data.</text>
</comment>
<evidence type="ECO:0000256" key="2">
    <source>
        <dbReference type="ARBA" id="ARBA00022448"/>
    </source>
</evidence>
<keyword evidence="4 8" id="KW-0812">Transmembrane</keyword>
<keyword evidence="3" id="KW-1003">Cell membrane</keyword>
<sequence length="446" mass="47272">MTPRWPRFRHPAQVVVVGFALAIVAGTGLLMLPVARTGPGGAGVLEALFTSTSAVCVTGLVVVDTPEYWTGFGQAVILGLIQVGGFGIMTFASLLVLLVSHRFGLKARMTAAAETKTLGLGDVRSVVTGVVKVSLLLEAVTALVLTLRFATTYDESWPRALWLGVFHAVSAFNNAGFALYSDSLMGFVTDPWICLPIALAVIAGGLGFPVLFELRRRFRKPRGWSLHTKIVLWATAVFLVGGSAFITALEWSNPATLGPLDAPGKLLAGFFQGVMPRTAGFNSLDTSQLNPASWLGIDVLMFIGGASAGTAGGIKVTTFAVLFFVIYAEIRGEGAVNIFHRRLHGDLQRQALTVVLLSVAAVAVTTVAFMVFSDHSLDESLFEVTSAFATVGLSTGITADLPAGLQLLLIALMFIGRLGPITVASALALRTRVRLYDLPEERPVIG</sequence>
<feature type="transmembrane region" description="Helical" evidence="8">
    <location>
        <begin position="44"/>
        <end position="63"/>
    </location>
</feature>
<keyword evidence="2" id="KW-0813">Transport</keyword>
<feature type="transmembrane region" description="Helical" evidence="8">
    <location>
        <begin position="192"/>
        <end position="211"/>
    </location>
</feature>
<feature type="transmembrane region" description="Helical" evidence="8">
    <location>
        <begin position="299"/>
        <end position="330"/>
    </location>
</feature>
<evidence type="ECO:0000256" key="4">
    <source>
        <dbReference type="ARBA" id="ARBA00022692"/>
    </source>
</evidence>
<keyword evidence="10" id="KW-1185">Reference proteome</keyword>
<dbReference type="InterPro" id="IPR003445">
    <property type="entry name" value="Cat_transpt"/>
</dbReference>
<keyword evidence="5 8" id="KW-1133">Transmembrane helix</keyword>
<evidence type="ECO:0000256" key="6">
    <source>
        <dbReference type="ARBA" id="ARBA00023065"/>
    </source>
</evidence>
<reference evidence="9 10" key="1">
    <citation type="submission" date="2024-09" db="EMBL/GenBank/DDBJ databases">
        <title>The Natural Products Discovery Center: Release of the First 8490 Sequenced Strains for Exploring Actinobacteria Biosynthetic Diversity.</title>
        <authorList>
            <person name="Kalkreuter E."/>
            <person name="Kautsar S.A."/>
            <person name="Yang D."/>
            <person name="Bader C.D."/>
            <person name="Teijaro C.N."/>
            <person name="Fluegel L."/>
            <person name="Davis C.M."/>
            <person name="Simpson J.R."/>
            <person name="Lauterbach L."/>
            <person name="Steele A.D."/>
            <person name="Gui C."/>
            <person name="Meng S."/>
            <person name="Li G."/>
            <person name="Viehrig K."/>
            <person name="Ye F."/>
            <person name="Su P."/>
            <person name="Kiefer A.F."/>
            <person name="Nichols A."/>
            <person name="Cepeda A.J."/>
            <person name="Yan W."/>
            <person name="Fan B."/>
            <person name="Jiang Y."/>
            <person name="Adhikari A."/>
            <person name="Zheng C.-J."/>
            <person name="Schuster L."/>
            <person name="Cowan T.M."/>
            <person name="Smanski M.J."/>
            <person name="Chevrette M.G."/>
            <person name="De Carvalho L.P.S."/>
            <person name="Shen B."/>
        </authorList>
    </citation>
    <scope>NUCLEOTIDE SEQUENCE [LARGE SCALE GENOMIC DNA]</scope>
    <source>
        <strain evidence="9 10">NPDC058546</strain>
    </source>
</reference>
<dbReference type="PANTHER" id="PTHR32024:SF1">
    <property type="entry name" value="KTR SYSTEM POTASSIUM UPTAKE PROTEIN B"/>
    <property type="match status" value="1"/>
</dbReference>
<comment type="subcellular location">
    <subcellularLocation>
        <location evidence="1">Cell membrane</location>
        <topology evidence="1">Multi-pass membrane protein</topology>
    </subcellularLocation>
</comment>
<gene>
    <name evidence="9" type="ORF">ACFWSS_01325</name>
</gene>
<evidence type="ECO:0000313" key="10">
    <source>
        <dbReference type="Proteomes" id="UP001598251"/>
    </source>
</evidence>
<keyword evidence="6" id="KW-0406">Ion transport</keyword>
<keyword evidence="7 8" id="KW-0472">Membrane</keyword>
<proteinExistence type="predicted"/>
<feature type="transmembrane region" description="Helical" evidence="8">
    <location>
        <begin position="407"/>
        <end position="429"/>
    </location>
</feature>
<evidence type="ECO:0000313" key="9">
    <source>
        <dbReference type="EMBL" id="MFD4211535.1"/>
    </source>
</evidence>
<dbReference type="RefSeq" id="WP_348638742.1">
    <property type="nucleotide sequence ID" value="NZ_JBHXLY010000013.1"/>
</dbReference>
<accession>A0ABW6EBV1</accession>
<dbReference type="Pfam" id="PF02386">
    <property type="entry name" value="TrkH"/>
    <property type="match status" value="1"/>
</dbReference>